<dbReference type="InterPro" id="IPR003594">
    <property type="entry name" value="HATPase_dom"/>
</dbReference>
<protein>
    <submittedName>
        <fullName evidence="9">Sensor histidine kinase</fullName>
        <ecNumber evidence="9">2.7.13.3</ecNumber>
    </submittedName>
</protein>
<evidence type="ECO:0000256" key="6">
    <source>
        <dbReference type="ARBA" id="ARBA00023136"/>
    </source>
</evidence>
<dbReference type="Pfam" id="PF00672">
    <property type="entry name" value="HAMP"/>
    <property type="match status" value="1"/>
</dbReference>
<accession>A0ABW3UQ77</accession>
<dbReference type="SUPFAM" id="SSF55874">
    <property type="entry name" value="ATPase domain of HSP90 chaperone/DNA topoisomerase II/histidine kinase"/>
    <property type="match status" value="1"/>
</dbReference>
<dbReference type="EC" id="2.7.13.3" evidence="9"/>
<name>A0ABW3UQ77_9BACL</name>
<dbReference type="SUPFAM" id="SSF158472">
    <property type="entry name" value="HAMP domain-like"/>
    <property type="match status" value="1"/>
</dbReference>
<keyword evidence="6 7" id="KW-0472">Membrane</keyword>
<evidence type="ECO:0000256" key="7">
    <source>
        <dbReference type="SAM" id="Phobius"/>
    </source>
</evidence>
<dbReference type="Gene3D" id="6.10.340.10">
    <property type="match status" value="1"/>
</dbReference>
<feature type="transmembrane region" description="Helical" evidence="7">
    <location>
        <begin position="297"/>
        <end position="317"/>
    </location>
</feature>
<evidence type="ECO:0000259" key="8">
    <source>
        <dbReference type="PROSITE" id="PS50885"/>
    </source>
</evidence>
<evidence type="ECO:0000256" key="1">
    <source>
        <dbReference type="ARBA" id="ARBA00004651"/>
    </source>
</evidence>
<dbReference type="Pfam" id="PF02518">
    <property type="entry name" value="HATPase_c"/>
    <property type="match status" value="1"/>
</dbReference>
<evidence type="ECO:0000313" key="9">
    <source>
        <dbReference type="EMBL" id="MFD1222497.1"/>
    </source>
</evidence>
<dbReference type="PROSITE" id="PS50885">
    <property type="entry name" value="HAMP"/>
    <property type="match status" value="1"/>
</dbReference>
<keyword evidence="2" id="KW-1003">Cell membrane</keyword>
<dbReference type="InterPro" id="IPR036890">
    <property type="entry name" value="HATPase_C_sf"/>
</dbReference>
<dbReference type="Pfam" id="PF06580">
    <property type="entry name" value="His_kinase"/>
    <property type="match status" value="1"/>
</dbReference>
<feature type="domain" description="HAMP" evidence="8">
    <location>
        <begin position="317"/>
        <end position="370"/>
    </location>
</feature>
<comment type="subcellular location">
    <subcellularLocation>
        <location evidence="1">Cell membrane</location>
        <topology evidence="1">Multi-pass membrane protein</topology>
    </subcellularLocation>
</comment>
<dbReference type="PANTHER" id="PTHR34220:SF7">
    <property type="entry name" value="SENSOR HISTIDINE KINASE YPDA"/>
    <property type="match status" value="1"/>
</dbReference>
<evidence type="ECO:0000256" key="2">
    <source>
        <dbReference type="ARBA" id="ARBA00022475"/>
    </source>
</evidence>
<organism evidence="9 10">
    <name type="scientific">Paenibacillus vulneris</name>
    <dbReference type="NCBI Taxonomy" id="1133364"/>
    <lineage>
        <taxon>Bacteria</taxon>
        <taxon>Bacillati</taxon>
        <taxon>Bacillota</taxon>
        <taxon>Bacilli</taxon>
        <taxon>Bacillales</taxon>
        <taxon>Paenibacillaceae</taxon>
        <taxon>Paenibacillus</taxon>
    </lineage>
</organism>
<comment type="caution">
    <text evidence="9">The sequence shown here is derived from an EMBL/GenBank/DDBJ whole genome shotgun (WGS) entry which is preliminary data.</text>
</comment>
<gene>
    <name evidence="9" type="ORF">ACFQ4B_20475</name>
</gene>
<proteinExistence type="predicted"/>
<keyword evidence="4 9" id="KW-0808">Transferase</keyword>
<dbReference type="InterPro" id="IPR010559">
    <property type="entry name" value="Sig_transdc_His_kin_internal"/>
</dbReference>
<evidence type="ECO:0000256" key="5">
    <source>
        <dbReference type="ARBA" id="ARBA00022777"/>
    </source>
</evidence>
<keyword evidence="3" id="KW-0597">Phosphoprotein</keyword>
<evidence type="ECO:0000313" key="10">
    <source>
        <dbReference type="Proteomes" id="UP001597180"/>
    </source>
</evidence>
<dbReference type="RefSeq" id="WP_345588076.1">
    <property type="nucleotide sequence ID" value="NZ_BAABJG010000015.1"/>
</dbReference>
<dbReference type="PANTHER" id="PTHR34220">
    <property type="entry name" value="SENSOR HISTIDINE KINASE YPDA"/>
    <property type="match status" value="1"/>
</dbReference>
<evidence type="ECO:0000256" key="3">
    <source>
        <dbReference type="ARBA" id="ARBA00022553"/>
    </source>
</evidence>
<sequence>MRFPTTRFIPSTIKNKLFLAFILLILLPFSILNVYNFKKMEGVLRLKVSEQSQEELERMKRSFEEMMKTTFRTFTLLEQDPNISSMLIDPQKYDAYDTQANLENKFKAITSSIFLGSPSVYYTVLDAKGHYYTSYKPLEMLDYKHFTGQSWYRGLLENPQKFQWSLEKNYVHKDESTSPQFLSVSTTFKRSDGSVFAYVKVSIDYLDWFRSVTATTTSSQEYLLLDEKRQVVAQNASTPFDAGEWSALARHSFESGYDMNENYILNYCYIPMLDWYLIKQVPKDIVYAEIDKLKRSFFISFFAFTMAFIAITFLIAAKITQPLKQIQQKMQEMVRKNLKVRLPEDRYRGEFKQLTQTFNQMVGDMNDLIARLKSEERQKEAVHFQMLLSQTNPHFLLNTLNTIKWIALGKQDEEIAEICISLGKLLEASLNSEVDLIHLKEERELVKSYIYIQSYRYKQSYTVHFEIEDSLQFALVPKLSLQPLVENSIQHGFAGMREHGEIWIRAYEDGGSLVVQVEDNGVGRRRAEQDKKPSQRRGGIGLSNLKQRLYLLFKDKAALQVDDLSSGTRVQFYLPMLLSMPYGKE</sequence>
<dbReference type="EMBL" id="JBHTLU010000031">
    <property type="protein sequence ID" value="MFD1222497.1"/>
    <property type="molecule type" value="Genomic_DNA"/>
</dbReference>
<dbReference type="InterPro" id="IPR003660">
    <property type="entry name" value="HAMP_dom"/>
</dbReference>
<dbReference type="GO" id="GO:0004673">
    <property type="term" value="F:protein histidine kinase activity"/>
    <property type="evidence" value="ECO:0007669"/>
    <property type="project" value="UniProtKB-EC"/>
</dbReference>
<dbReference type="Proteomes" id="UP001597180">
    <property type="component" value="Unassembled WGS sequence"/>
</dbReference>
<keyword evidence="7" id="KW-0812">Transmembrane</keyword>
<keyword evidence="10" id="KW-1185">Reference proteome</keyword>
<dbReference type="InterPro" id="IPR050640">
    <property type="entry name" value="Bact_2-comp_sensor_kinase"/>
</dbReference>
<keyword evidence="5 9" id="KW-0418">Kinase</keyword>
<dbReference type="CDD" id="cd06225">
    <property type="entry name" value="HAMP"/>
    <property type="match status" value="1"/>
</dbReference>
<dbReference type="Gene3D" id="3.30.565.10">
    <property type="entry name" value="Histidine kinase-like ATPase, C-terminal domain"/>
    <property type="match status" value="1"/>
</dbReference>
<evidence type="ECO:0000256" key="4">
    <source>
        <dbReference type="ARBA" id="ARBA00022679"/>
    </source>
</evidence>
<keyword evidence="7" id="KW-1133">Transmembrane helix</keyword>
<reference evidence="10" key="1">
    <citation type="journal article" date="2019" name="Int. J. Syst. Evol. Microbiol.">
        <title>The Global Catalogue of Microorganisms (GCM) 10K type strain sequencing project: providing services to taxonomists for standard genome sequencing and annotation.</title>
        <authorList>
            <consortium name="The Broad Institute Genomics Platform"/>
            <consortium name="The Broad Institute Genome Sequencing Center for Infectious Disease"/>
            <person name="Wu L."/>
            <person name="Ma J."/>
        </authorList>
    </citation>
    <scope>NUCLEOTIDE SEQUENCE [LARGE SCALE GENOMIC DNA]</scope>
    <source>
        <strain evidence="10">CCUG 53270</strain>
    </source>
</reference>
<feature type="transmembrane region" description="Helical" evidence="7">
    <location>
        <begin position="17"/>
        <end position="37"/>
    </location>
</feature>
<dbReference type="SMART" id="SM00304">
    <property type="entry name" value="HAMP"/>
    <property type="match status" value="1"/>
</dbReference>